<reference evidence="2" key="1">
    <citation type="submission" date="2015-07" db="EMBL/GenBank/DDBJ databases">
        <title>Transcriptome Assembly of Anthurium amnicola.</title>
        <authorList>
            <person name="Suzuki J."/>
        </authorList>
    </citation>
    <scope>NUCLEOTIDE SEQUENCE</scope>
</reference>
<dbReference type="Gene3D" id="1.10.287.1490">
    <property type="match status" value="1"/>
</dbReference>
<name>A0A1D1YEU1_9ARAE</name>
<dbReference type="InterPro" id="IPR053284">
    <property type="entry name" value="RGS1-HXK1_interactor"/>
</dbReference>
<dbReference type="PANTHER" id="PTHR34554:SF2">
    <property type="entry name" value="RGS1-HXK1-INTERACTING PROTEIN 1"/>
    <property type="match status" value="1"/>
</dbReference>
<organism evidence="2">
    <name type="scientific">Anthurium amnicola</name>
    <dbReference type="NCBI Taxonomy" id="1678845"/>
    <lineage>
        <taxon>Eukaryota</taxon>
        <taxon>Viridiplantae</taxon>
        <taxon>Streptophyta</taxon>
        <taxon>Embryophyta</taxon>
        <taxon>Tracheophyta</taxon>
        <taxon>Spermatophyta</taxon>
        <taxon>Magnoliopsida</taxon>
        <taxon>Liliopsida</taxon>
        <taxon>Araceae</taxon>
        <taxon>Pothoideae</taxon>
        <taxon>Potheae</taxon>
        <taxon>Anthurium</taxon>
    </lineage>
</organism>
<feature type="region of interest" description="Disordered" evidence="1">
    <location>
        <begin position="1"/>
        <end position="26"/>
    </location>
</feature>
<evidence type="ECO:0000313" key="2">
    <source>
        <dbReference type="EMBL" id="JAT53163.1"/>
    </source>
</evidence>
<dbReference type="PANTHER" id="PTHR34554">
    <property type="entry name" value="RGS1-HXK1-INTERACTING PROTEIN 1"/>
    <property type="match status" value="1"/>
</dbReference>
<evidence type="ECO:0000256" key="1">
    <source>
        <dbReference type="SAM" id="MobiDB-lite"/>
    </source>
</evidence>
<accession>A0A1D1YEU1</accession>
<dbReference type="EMBL" id="GDJX01014773">
    <property type="protein sequence ID" value="JAT53163.1"/>
    <property type="molecule type" value="Transcribed_RNA"/>
</dbReference>
<feature type="non-terminal residue" evidence="2">
    <location>
        <position position="1"/>
    </location>
</feature>
<proteinExistence type="predicted"/>
<gene>
    <name evidence="2" type="primary">PFC0235w</name>
    <name evidence="2" type="ORF">g.25673</name>
</gene>
<sequence>EKKAKNMAEATEPAPAPLRPPLESQERPPTYFQSLQAFLPELRSRYQVYEDDFFKKIKDELLIVREQPTVACGVAIAAGLLLMRGPRRFLFRQTLGRFRDREAFFAKAVNETKELEQAVRSVKLETKKLLERASFAEQEIRNGRTKLKDTGHQIQSLVKHINRIESEVTDFMDELREIPDGDVLKLRKEVASMVALVRQQRSELEREITEISEQGIRV</sequence>
<protein>
    <submittedName>
        <fullName evidence="2">GRIP and coiled-coil domain-containing protein PFC0235w</fullName>
    </submittedName>
</protein>
<dbReference type="AlphaFoldDB" id="A0A1D1YEU1"/>